<dbReference type="PANTHER" id="PTHR46401:SF2">
    <property type="entry name" value="GLYCOSYLTRANSFERASE WBBK-RELATED"/>
    <property type="match status" value="1"/>
</dbReference>
<comment type="caution">
    <text evidence="3">The sequence shown here is derived from an EMBL/GenBank/DDBJ whole genome shotgun (WGS) entry which is preliminary data.</text>
</comment>
<evidence type="ECO:0000259" key="2">
    <source>
        <dbReference type="Pfam" id="PF00534"/>
    </source>
</evidence>
<gene>
    <name evidence="3" type="ORF">C4544_06135</name>
</gene>
<dbReference type="AlphaFoldDB" id="A0A419DAK7"/>
<name>A0A419DAK7_9BACT</name>
<dbReference type="Gene3D" id="3.40.50.2000">
    <property type="entry name" value="Glycogen Phosphorylase B"/>
    <property type="match status" value="2"/>
</dbReference>
<dbReference type="PANTHER" id="PTHR46401">
    <property type="entry name" value="GLYCOSYLTRANSFERASE WBBK-RELATED"/>
    <property type="match status" value="1"/>
</dbReference>
<sequence>MNIDAVAKLRIISIMPHGPAYHFSPNEKPDIYWEKSDGSVVGFWTREWLDLLGEAILKETDRYAWEVWQPDYRAEQIYSKTLETGVVHRLFPAEEKFYRLGVISEKGIFSETMILHLKKLQNEQVILMFYGTHGLRVPFYREILKIFGHSKKFPIFFRGGGQFKAPLSEILGLHRPLTYLSILDEHFQIKKLVRYIDVVTEQTKSALREVRKVYNGHIEKLTMGCDFDFWIPVTSVELKKSIQNKLNIPEGKTVFFASGNFVPLKQLDKLLEVFKGLQDRDDFFLIIAGHGDETFTNQLISLAEPLARQRKAILHPYVTGEKLRNIYWASDLYVSVSTNEGGPVSVMKAMACGLPILSTPVGETTETMKKHGTGKFVPIKNYAEWAKAILEILDGKTPDILNIAIARDAYDWTNVARRFINIYDELYKKYY</sequence>
<dbReference type="EMBL" id="QZJW01000054">
    <property type="protein sequence ID" value="RJO60137.1"/>
    <property type="molecule type" value="Genomic_DNA"/>
</dbReference>
<dbReference type="CDD" id="cd03801">
    <property type="entry name" value="GT4_PimA-like"/>
    <property type="match status" value="1"/>
</dbReference>
<evidence type="ECO:0000313" key="4">
    <source>
        <dbReference type="Proteomes" id="UP000285655"/>
    </source>
</evidence>
<reference evidence="3 4" key="1">
    <citation type="journal article" date="2017" name="ISME J.">
        <title>Energy and carbon metabolisms in a deep terrestrial subsurface fluid microbial community.</title>
        <authorList>
            <person name="Momper L."/>
            <person name="Jungbluth S.P."/>
            <person name="Lee M.D."/>
            <person name="Amend J.P."/>
        </authorList>
    </citation>
    <scope>NUCLEOTIDE SEQUENCE [LARGE SCALE GENOMIC DNA]</scope>
    <source>
        <strain evidence="3">SURF_29</strain>
    </source>
</reference>
<organism evidence="3 4">
    <name type="scientific">candidate division WS5 bacterium</name>
    <dbReference type="NCBI Taxonomy" id="2093353"/>
    <lineage>
        <taxon>Bacteria</taxon>
        <taxon>candidate division WS5</taxon>
    </lineage>
</organism>
<dbReference type="GO" id="GO:0009103">
    <property type="term" value="P:lipopolysaccharide biosynthetic process"/>
    <property type="evidence" value="ECO:0007669"/>
    <property type="project" value="TreeGrafter"/>
</dbReference>
<dbReference type="GO" id="GO:0016757">
    <property type="term" value="F:glycosyltransferase activity"/>
    <property type="evidence" value="ECO:0007669"/>
    <property type="project" value="InterPro"/>
</dbReference>
<dbReference type="SUPFAM" id="SSF53756">
    <property type="entry name" value="UDP-Glycosyltransferase/glycogen phosphorylase"/>
    <property type="match status" value="1"/>
</dbReference>
<keyword evidence="1 3" id="KW-0808">Transferase</keyword>
<evidence type="ECO:0000256" key="1">
    <source>
        <dbReference type="ARBA" id="ARBA00022679"/>
    </source>
</evidence>
<dbReference type="InterPro" id="IPR001296">
    <property type="entry name" value="Glyco_trans_1"/>
</dbReference>
<proteinExistence type="predicted"/>
<dbReference type="Pfam" id="PF00534">
    <property type="entry name" value="Glycos_transf_1"/>
    <property type="match status" value="1"/>
</dbReference>
<feature type="domain" description="Glycosyl transferase family 1" evidence="2">
    <location>
        <begin position="240"/>
        <end position="396"/>
    </location>
</feature>
<protein>
    <submittedName>
        <fullName evidence="3">Glycosyltransferase</fullName>
    </submittedName>
</protein>
<accession>A0A419DAK7</accession>
<evidence type="ECO:0000313" key="3">
    <source>
        <dbReference type="EMBL" id="RJO60137.1"/>
    </source>
</evidence>
<dbReference type="Proteomes" id="UP000285655">
    <property type="component" value="Unassembled WGS sequence"/>
</dbReference>